<feature type="domain" description="HTH lysR-type" evidence="6">
    <location>
        <begin position="1"/>
        <end position="41"/>
    </location>
</feature>
<sequence>MADAARKLDVTPPAVTQRLKQLESRLSIRLLDRSGRRLVLTDEGELLAAHARRICGDIDDLADLLSSRRSTVAGDLRVIAPLGFGQRYIAPAIAGFRSMYPEVTVSLTLSDRPTRIADDMWELMIHIGEMRDSSLVSKYLAPNRRVLCAAPQYLTRHGVPAHPDDLRAHDCIALRENDEDVTMWRFTPGERGTAANVRIEPVLSSNDGGTVRDWALAGLGVIVRSEWDVAEHLRAGALVPLLEDWKLPDADIVALVNSRHGRSARATRFLDYLRESMSPPPWLPSAGGEGKRPRAEGTQRTAAR</sequence>
<dbReference type="Gene3D" id="1.10.10.10">
    <property type="entry name" value="Winged helix-like DNA-binding domain superfamily/Winged helix DNA-binding domain"/>
    <property type="match status" value="1"/>
</dbReference>
<dbReference type="PANTHER" id="PTHR30537:SF5">
    <property type="entry name" value="HTH-TYPE TRANSCRIPTIONAL ACTIVATOR TTDR-RELATED"/>
    <property type="match status" value="1"/>
</dbReference>
<dbReference type="GO" id="GO:0003700">
    <property type="term" value="F:DNA-binding transcription factor activity"/>
    <property type="evidence" value="ECO:0007669"/>
    <property type="project" value="InterPro"/>
</dbReference>
<dbReference type="Gene3D" id="3.40.190.290">
    <property type="match status" value="1"/>
</dbReference>
<protein>
    <submittedName>
        <fullName evidence="7">DNA-binding transcriptional regulator, LysR family</fullName>
    </submittedName>
</protein>
<evidence type="ECO:0000256" key="3">
    <source>
        <dbReference type="ARBA" id="ARBA00023125"/>
    </source>
</evidence>
<organism evidence="7 8">
    <name type="scientific">Paraburkholderia susongensis</name>
    <dbReference type="NCBI Taxonomy" id="1515439"/>
    <lineage>
        <taxon>Bacteria</taxon>
        <taxon>Pseudomonadati</taxon>
        <taxon>Pseudomonadota</taxon>
        <taxon>Betaproteobacteria</taxon>
        <taxon>Burkholderiales</taxon>
        <taxon>Burkholderiaceae</taxon>
        <taxon>Paraburkholderia</taxon>
    </lineage>
</organism>
<dbReference type="AlphaFoldDB" id="A0A1X7L4L9"/>
<dbReference type="EMBL" id="FXAT01000005">
    <property type="protein sequence ID" value="SMG48710.1"/>
    <property type="molecule type" value="Genomic_DNA"/>
</dbReference>
<keyword evidence="4" id="KW-0804">Transcription</keyword>
<feature type="region of interest" description="Disordered" evidence="5">
    <location>
        <begin position="278"/>
        <end position="304"/>
    </location>
</feature>
<dbReference type="STRING" id="1515439.SAMN06265784_10515"/>
<dbReference type="PROSITE" id="PS50931">
    <property type="entry name" value="HTH_LYSR"/>
    <property type="match status" value="1"/>
</dbReference>
<keyword evidence="3 7" id="KW-0238">DNA-binding</keyword>
<evidence type="ECO:0000256" key="2">
    <source>
        <dbReference type="ARBA" id="ARBA00023015"/>
    </source>
</evidence>
<dbReference type="InterPro" id="IPR058163">
    <property type="entry name" value="LysR-type_TF_proteobact-type"/>
</dbReference>
<keyword evidence="8" id="KW-1185">Reference proteome</keyword>
<dbReference type="InterPro" id="IPR036390">
    <property type="entry name" value="WH_DNA-bd_sf"/>
</dbReference>
<dbReference type="Pfam" id="PF03466">
    <property type="entry name" value="LysR_substrate"/>
    <property type="match status" value="1"/>
</dbReference>
<evidence type="ECO:0000256" key="4">
    <source>
        <dbReference type="ARBA" id="ARBA00023163"/>
    </source>
</evidence>
<evidence type="ECO:0000313" key="7">
    <source>
        <dbReference type="EMBL" id="SMG48710.1"/>
    </source>
</evidence>
<gene>
    <name evidence="7" type="ORF">SAMN06265784_10515</name>
</gene>
<comment type="similarity">
    <text evidence="1">Belongs to the LysR transcriptional regulatory family.</text>
</comment>
<keyword evidence="2" id="KW-0805">Transcription regulation</keyword>
<dbReference type="Pfam" id="PF00126">
    <property type="entry name" value="HTH_1"/>
    <property type="match status" value="1"/>
</dbReference>
<dbReference type="PANTHER" id="PTHR30537">
    <property type="entry name" value="HTH-TYPE TRANSCRIPTIONAL REGULATOR"/>
    <property type="match status" value="1"/>
</dbReference>
<name>A0A1X7L4L9_9BURK</name>
<dbReference type="Proteomes" id="UP000193228">
    <property type="component" value="Unassembled WGS sequence"/>
</dbReference>
<evidence type="ECO:0000259" key="6">
    <source>
        <dbReference type="PROSITE" id="PS50931"/>
    </source>
</evidence>
<accession>A0A1X7L4L9</accession>
<dbReference type="GO" id="GO:0003677">
    <property type="term" value="F:DNA binding"/>
    <property type="evidence" value="ECO:0007669"/>
    <property type="project" value="UniProtKB-KW"/>
</dbReference>
<dbReference type="InterPro" id="IPR036388">
    <property type="entry name" value="WH-like_DNA-bd_sf"/>
</dbReference>
<dbReference type="SUPFAM" id="SSF46785">
    <property type="entry name" value="Winged helix' DNA-binding domain"/>
    <property type="match status" value="1"/>
</dbReference>
<dbReference type="CDD" id="cd08479">
    <property type="entry name" value="PBP2_CrgA_like_9"/>
    <property type="match status" value="1"/>
</dbReference>
<dbReference type="InterPro" id="IPR000847">
    <property type="entry name" value="LysR_HTH_N"/>
</dbReference>
<dbReference type="InterPro" id="IPR005119">
    <property type="entry name" value="LysR_subst-bd"/>
</dbReference>
<evidence type="ECO:0000256" key="5">
    <source>
        <dbReference type="SAM" id="MobiDB-lite"/>
    </source>
</evidence>
<dbReference type="SUPFAM" id="SSF53850">
    <property type="entry name" value="Periplasmic binding protein-like II"/>
    <property type="match status" value="1"/>
</dbReference>
<reference evidence="8" key="1">
    <citation type="submission" date="2017-04" db="EMBL/GenBank/DDBJ databases">
        <authorList>
            <person name="Varghese N."/>
            <person name="Submissions S."/>
        </authorList>
    </citation>
    <scope>NUCLEOTIDE SEQUENCE [LARGE SCALE GENOMIC DNA]</scope>
    <source>
        <strain evidence="8">LMG 29540</strain>
    </source>
</reference>
<dbReference type="FunFam" id="3.40.190.290:FF:000001">
    <property type="entry name" value="Transcriptional regulator, LysR family"/>
    <property type="match status" value="1"/>
</dbReference>
<proteinExistence type="inferred from homology"/>
<evidence type="ECO:0000313" key="8">
    <source>
        <dbReference type="Proteomes" id="UP000193228"/>
    </source>
</evidence>
<evidence type="ECO:0000256" key="1">
    <source>
        <dbReference type="ARBA" id="ARBA00009437"/>
    </source>
</evidence>